<accession>A0AAV7NWI0</accession>
<comment type="caution">
    <text evidence="2">The sequence shown here is derived from an EMBL/GenBank/DDBJ whole genome shotgun (WGS) entry which is preliminary data.</text>
</comment>
<feature type="compositionally biased region" description="Basic residues" evidence="1">
    <location>
        <begin position="17"/>
        <end position="31"/>
    </location>
</feature>
<keyword evidence="3" id="KW-1185">Reference proteome</keyword>
<sequence>MGKRKAADPLDPLSDRKKQRKRTAKPVSKPKKPFEEIDLLFEEVEAILNCSSSHNGAPPAKNALAHPGRIQDYFRKKTKDQGLDPAPINSGATLLTTHQLLTPPSNDIINLANDSVHRCGSSQVEIEGNIPNSVIPLSPVIKLISNIPCRNRFEVLAEDNEILRVPDPTADDRNKEAILCTPTPVPVPFLMHPSTEPSNVLILQRVEEVRSLVLQMAKCLQERLECGCKCNLRNEGANGGHIVSDPIPSIRLVQRGQATDHQKGKTQWTGSDGDAIRSKANSIQENQHSKKSLDEGDITENHIATNSCPPGFSNYLSSKSRKEIDNPPLRRPYVIPNASDSFAPKPSLGCSSAPPYQRTPRDPALLLNPKRPKPGTNILFLKQVPKLLPGLSEDHESRVNKVIHWLRHQRNCLSVIRSDIRNTKRWCPSGSIHDVISIEFHDRTLVESLILFNDRTYHLMERRRGCITLKTVLETEGQPQVSGYSCCNVTSNQFRYADPIRLNPV</sequence>
<proteinExistence type="predicted"/>
<evidence type="ECO:0000313" key="3">
    <source>
        <dbReference type="Proteomes" id="UP001066276"/>
    </source>
</evidence>
<evidence type="ECO:0000256" key="1">
    <source>
        <dbReference type="SAM" id="MobiDB-lite"/>
    </source>
</evidence>
<feature type="region of interest" description="Disordered" evidence="1">
    <location>
        <begin position="1"/>
        <end position="32"/>
    </location>
</feature>
<evidence type="ECO:0000313" key="2">
    <source>
        <dbReference type="EMBL" id="KAJ1117673.1"/>
    </source>
</evidence>
<dbReference type="AlphaFoldDB" id="A0AAV7NWI0"/>
<reference evidence="2" key="1">
    <citation type="journal article" date="2022" name="bioRxiv">
        <title>Sequencing and chromosome-scale assembly of the giantPleurodeles waltlgenome.</title>
        <authorList>
            <person name="Brown T."/>
            <person name="Elewa A."/>
            <person name="Iarovenko S."/>
            <person name="Subramanian E."/>
            <person name="Araus A.J."/>
            <person name="Petzold A."/>
            <person name="Susuki M."/>
            <person name="Suzuki K.-i.T."/>
            <person name="Hayashi T."/>
            <person name="Toyoda A."/>
            <person name="Oliveira C."/>
            <person name="Osipova E."/>
            <person name="Leigh N.D."/>
            <person name="Simon A."/>
            <person name="Yun M.H."/>
        </authorList>
    </citation>
    <scope>NUCLEOTIDE SEQUENCE</scope>
    <source>
        <strain evidence="2">20211129_DDA</strain>
        <tissue evidence="2">Liver</tissue>
    </source>
</reference>
<feature type="compositionally biased region" description="Polar residues" evidence="1">
    <location>
        <begin position="302"/>
        <end position="318"/>
    </location>
</feature>
<feature type="region of interest" description="Disordered" evidence="1">
    <location>
        <begin position="255"/>
        <end position="275"/>
    </location>
</feature>
<dbReference type="EMBL" id="JANPWB010000012">
    <property type="protein sequence ID" value="KAJ1117673.1"/>
    <property type="molecule type" value="Genomic_DNA"/>
</dbReference>
<dbReference type="Proteomes" id="UP001066276">
    <property type="component" value="Chromosome 8"/>
</dbReference>
<protein>
    <submittedName>
        <fullName evidence="2">Uncharacterized protein</fullName>
    </submittedName>
</protein>
<name>A0AAV7NWI0_PLEWA</name>
<feature type="region of interest" description="Disordered" evidence="1">
    <location>
        <begin position="301"/>
        <end position="370"/>
    </location>
</feature>
<organism evidence="2 3">
    <name type="scientific">Pleurodeles waltl</name>
    <name type="common">Iberian ribbed newt</name>
    <dbReference type="NCBI Taxonomy" id="8319"/>
    <lineage>
        <taxon>Eukaryota</taxon>
        <taxon>Metazoa</taxon>
        <taxon>Chordata</taxon>
        <taxon>Craniata</taxon>
        <taxon>Vertebrata</taxon>
        <taxon>Euteleostomi</taxon>
        <taxon>Amphibia</taxon>
        <taxon>Batrachia</taxon>
        <taxon>Caudata</taxon>
        <taxon>Salamandroidea</taxon>
        <taxon>Salamandridae</taxon>
        <taxon>Pleurodelinae</taxon>
        <taxon>Pleurodeles</taxon>
    </lineage>
</organism>
<gene>
    <name evidence="2" type="ORF">NDU88_005870</name>
</gene>
<feature type="compositionally biased region" description="Basic and acidic residues" evidence="1">
    <location>
        <begin position="1"/>
        <end position="16"/>
    </location>
</feature>